<evidence type="ECO:0000256" key="1">
    <source>
        <dbReference type="ARBA" id="ARBA00007532"/>
    </source>
</evidence>
<evidence type="ECO:0000256" key="4">
    <source>
        <dbReference type="ARBA" id="ARBA00022857"/>
    </source>
</evidence>
<feature type="binding site" evidence="8">
    <location>
        <position position="117"/>
    </location>
    <ligand>
        <name>FAD</name>
        <dbReference type="ChEBI" id="CHEBI:57692"/>
    </ligand>
</feature>
<evidence type="ECO:0000259" key="12">
    <source>
        <dbReference type="Pfam" id="PF07992"/>
    </source>
</evidence>
<feature type="domain" description="Pyridine nucleotide-disulphide oxidoreductase dimerisation" evidence="11">
    <location>
        <begin position="342"/>
        <end position="450"/>
    </location>
</feature>
<evidence type="ECO:0000256" key="5">
    <source>
        <dbReference type="ARBA" id="ARBA00023002"/>
    </source>
</evidence>
<feature type="binding site" evidence="8">
    <location>
        <position position="201"/>
    </location>
    <ligand>
        <name>NAD(+)</name>
        <dbReference type="ChEBI" id="CHEBI:57540"/>
    </ligand>
</feature>
<dbReference type="PANTHER" id="PTHR43014">
    <property type="entry name" value="MERCURIC REDUCTASE"/>
    <property type="match status" value="1"/>
</dbReference>
<dbReference type="Pfam" id="PF02852">
    <property type="entry name" value="Pyr_redox_dim"/>
    <property type="match status" value="1"/>
</dbReference>
<accession>A0A7X3LWK2</accession>
<keyword evidence="8" id="KW-0547">Nucleotide-binding</keyword>
<dbReference type="FunFam" id="3.30.390.30:FF:000001">
    <property type="entry name" value="Dihydrolipoyl dehydrogenase"/>
    <property type="match status" value="1"/>
</dbReference>
<evidence type="ECO:0000256" key="2">
    <source>
        <dbReference type="ARBA" id="ARBA00022630"/>
    </source>
</evidence>
<feature type="binding site" evidence="8">
    <location>
        <begin position="178"/>
        <end position="185"/>
    </location>
    <ligand>
        <name>NAD(+)</name>
        <dbReference type="ChEBI" id="CHEBI:57540"/>
    </ligand>
</feature>
<dbReference type="RefSeq" id="WP_160776614.1">
    <property type="nucleotide sequence ID" value="NZ_WUMV01000007.1"/>
</dbReference>
<feature type="binding site" evidence="8">
    <location>
        <position position="307"/>
    </location>
    <ligand>
        <name>FAD</name>
        <dbReference type="ChEBI" id="CHEBI:57692"/>
    </ligand>
</feature>
<evidence type="ECO:0000256" key="8">
    <source>
        <dbReference type="PIRSR" id="PIRSR000350-3"/>
    </source>
</evidence>
<dbReference type="Gene3D" id="3.50.50.60">
    <property type="entry name" value="FAD/NAD(P)-binding domain"/>
    <property type="match status" value="2"/>
</dbReference>
<evidence type="ECO:0000256" key="7">
    <source>
        <dbReference type="ARBA" id="ARBA00023284"/>
    </source>
</evidence>
<keyword evidence="2 10" id="KW-0285">Flavoprotein</keyword>
<dbReference type="InterPro" id="IPR012999">
    <property type="entry name" value="Pyr_OxRdtase_I_AS"/>
</dbReference>
<evidence type="ECO:0000256" key="10">
    <source>
        <dbReference type="RuleBase" id="RU003691"/>
    </source>
</evidence>
<comment type="caution">
    <text evidence="13">The sequence shown here is derived from an EMBL/GenBank/DDBJ whole genome shotgun (WGS) entry which is preliminary data.</text>
</comment>
<dbReference type="PRINTS" id="PR00368">
    <property type="entry name" value="FADPNR"/>
</dbReference>
<keyword evidence="14" id="KW-1185">Reference proteome</keyword>
<keyword evidence="3 8" id="KW-0274">FAD</keyword>
<dbReference type="InterPro" id="IPR036188">
    <property type="entry name" value="FAD/NAD-bd_sf"/>
</dbReference>
<feature type="domain" description="FAD/NAD(P)-binding" evidence="12">
    <location>
        <begin position="8"/>
        <end position="322"/>
    </location>
</feature>
<dbReference type="Pfam" id="PF07992">
    <property type="entry name" value="Pyr_redox_2"/>
    <property type="match status" value="1"/>
</dbReference>
<keyword evidence="7 10" id="KW-0676">Redox-active center</keyword>
<feature type="binding site" evidence="8">
    <location>
        <position position="267"/>
    </location>
    <ligand>
        <name>NAD(+)</name>
        <dbReference type="ChEBI" id="CHEBI:57540"/>
    </ligand>
</feature>
<keyword evidence="6" id="KW-1015">Disulfide bond</keyword>
<dbReference type="PROSITE" id="PS00076">
    <property type="entry name" value="PYRIDINE_REDOX_1"/>
    <property type="match status" value="1"/>
</dbReference>
<dbReference type="GO" id="GO:0016668">
    <property type="term" value="F:oxidoreductase activity, acting on a sulfur group of donors, NAD(P) as acceptor"/>
    <property type="evidence" value="ECO:0007669"/>
    <property type="project" value="InterPro"/>
</dbReference>
<dbReference type="PANTHER" id="PTHR43014:SF2">
    <property type="entry name" value="MERCURIC REDUCTASE"/>
    <property type="match status" value="1"/>
</dbReference>
<dbReference type="SUPFAM" id="SSF55424">
    <property type="entry name" value="FAD/NAD-linked reductases, dimerisation (C-terminal) domain"/>
    <property type="match status" value="1"/>
</dbReference>
<protein>
    <submittedName>
        <fullName evidence="13">Dihydrolipoamide dehydrogenase</fullName>
    </submittedName>
</protein>
<feature type="binding site" evidence="8">
    <location>
        <position position="53"/>
    </location>
    <ligand>
        <name>FAD</name>
        <dbReference type="ChEBI" id="CHEBI:57692"/>
    </ligand>
</feature>
<evidence type="ECO:0000256" key="9">
    <source>
        <dbReference type="PIRSR" id="PIRSR000350-4"/>
    </source>
</evidence>
<evidence type="ECO:0000313" key="13">
    <source>
        <dbReference type="EMBL" id="MXN66381.1"/>
    </source>
</evidence>
<dbReference type="EMBL" id="WUMV01000007">
    <property type="protein sequence ID" value="MXN66381.1"/>
    <property type="molecule type" value="Genomic_DNA"/>
</dbReference>
<reference evidence="13 14" key="1">
    <citation type="submission" date="2019-12" db="EMBL/GenBank/DDBJ databases">
        <authorList>
            <person name="Li M."/>
        </authorList>
    </citation>
    <scope>NUCLEOTIDE SEQUENCE [LARGE SCALE GENOMIC DNA]</scope>
    <source>
        <strain evidence="13 14">GBMRC 2046</strain>
    </source>
</reference>
<name>A0A7X3LWK2_9HYPH</name>
<dbReference type="InterPro" id="IPR023753">
    <property type="entry name" value="FAD/NAD-binding_dom"/>
</dbReference>
<comment type="similarity">
    <text evidence="1 10">Belongs to the class-I pyridine nucleotide-disulfide oxidoreductase family.</text>
</comment>
<evidence type="ECO:0000313" key="14">
    <source>
        <dbReference type="Proteomes" id="UP000433101"/>
    </source>
</evidence>
<dbReference type="GO" id="GO:0003955">
    <property type="term" value="F:NAD(P)H dehydrogenase (quinone) activity"/>
    <property type="evidence" value="ECO:0007669"/>
    <property type="project" value="TreeGrafter"/>
</dbReference>
<dbReference type="InterPro" id="IPR001100">
    <property type="entry name" value="Pyr_nuc-diS_OxRdtase"/>
</dbReference>
<dbReference type="AlphaFoldDB" id="A0A7X3LWK2"/>
<evidence type="ECO:0000256" key="3">
    <source>
        <dbReference type="ARBA" id="ARBA00022827"/>
    </source>
</evidence>
<dbReference type="Proteomes" id="UP000433101">
    <property type="component" value="Unassembled WGS sequence"/>
</dbReference>
<keyword evidence="4" id="KW-0521">NADP</keyword>
<dbReference type="InterPro" id="IPR016156">
    <property type="entry name" value="FAD/NAD-linked_Rdtase_dimer_sf"/>
</dbReference>
<keyword evidence="8" id="KW-0520">NAD</keyword>
<sequence length="475" mass="50051">MARVLTPDICVIGAGSGGLTVAAAAAAFGVDVVLIEKGKMGGDCLNYGCVPSKALISAARRAQIARTGSELGINADGVNVDFAQVHDHVQSVIAAIAPHDSVERFEGLGVTVIQEAGKFVSKDEVQAGETTIRARRFVIAAGSRPAIPPISGLDEVPYLTNETIFDLTVCPEHLIVIGAGPIGLELAQAHRRLGAKVTVVEAERALPREDPEATALVIESLRGEGVELLEKTAVRQLSGTDGEVRVVVEAGDGEREIAGSHVLVATGRKPNTDTLDLEKAGIAYEHSGITVDKGLRTTNRKVFAIGDIAGGLQFTHVAGYQAGLVIRSILFRLPVTYDRDIIPWVTYTDPEIAHIGLGEAEARSRFGNKVKVLEAKYAQNDRAQAAGATEGFVKLVVGARGRLLGADVVGASAGEIMNLMSLAVGRKLSVGQLAGMISPYPSLSEVVKRAAISYYSQAPSNPWIRRVIGFLAKFG</sequence>
<comment type="cofactor">
    <cofactor evidence="8">
        <name>FAD</name>
        <dbReference type="ChEBI" id="CHEBI:57692"/>
    </cofactor>
    <text evidence="8">Binds 1 FAD per subunit.</text>
</comment>
<dbReference type="Gene3D" id="3.30.390.30">
    <property type="match status" value="1"/>
</dbReference>
<dbReference type="InterPro" id="IPR004099">
    <property type="entry name" value="Pyr_nucl-diS_OxRdtase_dimer"/>
</dbReference>
<dbReference type="GO" id="GO:0050660">
    <property type="term" value="F:flavin adenine dinucleotide binding"/>
    <property type="evidence" value="ECO:0007669"/>
    <property type="project" value="TreeGrafter"/>
</dbReference>
<gene>
    <name evidence="13" type="ORF">GR183_15815</name>
</gene>
<proteinExistence type="inferred from homology"/>
<evidence type="ECO:0000256" key="6">
    <source>
        <dbReference type="ARBA" id="ARBA00023157"/>
    </source>
</evidence>
<dbReference type="PIRSF" id="PIRSF000350">
    <property type="entry name" value="Mercury_reductase_MerA"/>
    <property type="match status" value="1"/>
</dbReference>
<keyword evidence="5 10" id="KW-0560">Oxidoreductase</keyword>
<organism evidence="13 14">
    <name type="scientific">Stappia sediminis</name>
    <dbReference type="NCBI Taxonomy" id="2692190"/>
    <lineage>
        <taxon>Bacteria</taxon>
        <taxon>Pseudomonadati</taxon>
        <taxon>Pseudomonadota</taxon>
        <taxon>Alphaproteobacteria</taxon>
        <taxon>Hyphomicrobiales</taxon>
        <taxon>Stappiaceae</taxon>
        <taxon>Stappia</taxon>
    </lineage>
</organism>
<dbReference type="SUPFAM" id="SSF51905">
    <property type="entry name" value="FAD/NAD(P)-binding domain"/>
    <property type="match status" value="1"/>
</dbReference>
<evidence type="ECO:0000259" key="11">
    <source>
        <dbReference type="Pfam" id="PF02852"/>
    </source>
</evidence>
<dbReference type="PRINTS" id="PR00411">
    <property type="entry name" value="PNDRDTASEI"/>
</dbReference>
<feature type="disulfide bond" description="Redox-active" evidence="9">
    <location>
        <begin position="44"/>
        <end position="49"/>
    </location>
</feature>